<dbReference type="RefSeq" id="WP_281735204.1">
    <property type="nucleotide sequence ID" value="NZ_JAKETQ010000001.1"/>
</dbReference>
<dbReference type="InterPro" id="IPR051263">
    <property type="entry name" value="C-type_cytochrome_biogenesis"/>
</dbReference>
<feature type="chain" id="PRO_5041392070" evidence="7">
    <location>
        <begin position="17"/>
        <end position="363"/>
    </location>
</feature>
<keyword evidence="2" id="KW-0677">Repeat</keyword>
<evidence type="ECO:0000256" key="1">
    <source>
        <dbReference type="ARBA" id="ARBA00004196"/>
    </source>
</evidence>
<accession>A0AA41QLX6</accession>
<keyword evidence="4 5" id="KW-0802">TPR repeat</keyword>
<sequence>MLFWLLAITITAIACAALYFAAAGRTVRAGVDTGANATDEHYRLQLAEINADIAAGRLGEAEGTAARAELARELIRLQGEDGAKKGIISNPILAPLAVLGIAIIAFGSYGLLGNPGLPGQPLATRERPLEERIDVNDAVKRIEAQLEKTPDDVRGWTVIAPVYMQMGRYEDAVTALRHVNELAPPTADTQTDLAEAMLMVSKGEMTPEAQALLENAVKLDPKHVRSRFYLAGAATQSGDYAGAVAQWNELIGMAAGNEPWIAAAKEGLAAAQNGVDGKPAVAPEAATGDAMTDDTIKSMVEGLSDRLLANGGTIEEWTRLVRSRLVLGQTDAAQAAYDAAKAAYPDAAQRTELDATAAQGGLK</sequence>
<dbReference type="InterPro" id="IPR019734">
    <property type="entry name" value="TPR_rpt"/>
</dbReference>
<dbReference type="InterPro" id="IPR017560">
    <property type="entry name" value="Cyt_c_biogenesis_CcmI"/>
</dbReference>
<dbReference type="NCBIfam" id="TIGR03142">
    <property type="entry name" value="cytochro_ccmI"/>
    <property type="match status" value="1"/>
</dbReference>
<evidence type="ECO:0000256" key="5">
    <source>
        <dbReference type="PROSITE-ProRule" id="PRU00339"/>
    </source>
</evidence>
<dbReference type="GO" id="GO:0030313">
    <property type="term" value="C:cell envelope"/>
    <property type="evidence" value="ECO:0007669"/>
    <property type="project" value="UniProtKB-SubCell"/>
</dbReference>
<keyword evidence="6" id="KW-0472">Membrane</keyword>
<keyword evidence="3" id="KW-0201">Cytochrome c-type biogenesis</keyword>
<evidence type="ECO:0000256" key="4">
    <source>
        <dbReference type="ARBA" id="ARBA00022803"/>
    </source>
</evidence>
<evidence type="ECO:0000313" key="9">
    <source>
        <dbReference type="EMBL" id="MCI0126249.1"/>
    </source>
</evidence>
<dbReference type="InterPro" id="IPR011990">
    <property type="entry name" value="TPR-like_helical_dom_sf"/>
</dbReference>
<keyword evidence="10" id="KW-1185">Reference proteome</keyword>
<dbReference type="PANTHER" id="PTHR47870">
    <property type="entry name" value="CYTOCHROME C-TYPE BIOGENESIS PROTEIN CCMH"/>
    <property type="match status" value="1"/>
</dbReference>
<evidence type="ECO:0000256" key="7">
    <source>
        <dbReference type="SAM" id="SignalP"/>
    </source>
</evidence>
<feature type="signal peptide" evidence="7">
    <location>
        <begin position="1"/>
        <end position="16"/>
    </location>
</feature>
<evidence type="ECO:0000256" key="6">
    <source>
        <dbReference type="SAM" id="Phobius"/>
    </source>
</evidence>
<organism evidence="9 10">
    <name type="scientific">Paradevosia shaoguanensis</name>
    <dbReference type="NCBI Taxonomy" id="1335043"/>
    <lineage>
        <taxon>Bacteria</taxon>
        <taxon>Pseudomonadati</taxon>
        <taxon>Pseudomonadota</taxon>
        <taxon>Alphaproteobacteria</taxon>
        <taxon>Hyphomicrobiales</taxon>
        <taxon>Devosiaceae</taxon>
        <taxon>Paradevosia</taxon>
    </lineage>
</organism>
<keyword evidence="6" id="KW-0812">Transmembrane</keyword>
<dbReference type="AlphaFoldDB" id="A0AA41QLX6"/>
<dbReference type="Proteomes" id="UP001156140">
    <property type="component" value="Unassembled WGS sequence"/>
</dbReference>
<name>A0AA41QLX6_9HYPH</name>
<dbReference type="PROSITE" id="PS50005">
    <property type="entry name" value="TPR"/>
    <property type="match status" value="1"/>
</dbReference>
<keyword evidence="7" id="KW-0732">Signal</keyword>
<dbReference type="Gene3D" id="1.25.40.10">
    <property type="entry name" value="Tetratricopeptide repeat domain"/>
    <property type="match status" value="1"/>
</dbReference>
<comment type="subcellular location">
    <subcellularLocation>
        <location evidence="1">Cell envelope</location>
    </subcellularLocation>
</comment>
<feature type="domain" description="Cytochrome c-type biogenesis protein H TPR" evidence="8">
    <location>
        <begin position="143"/>
        <end position="254"/>
    </location>
</feature>
<dbReference type="InterPro" id="IPR056413">
    <property type="entry name" value="TPR_CcmH_CycH"/>
</dbReference>
<dbReference type="PANTHER" id="PTHR47870:SF4">
    <property type="entry name" value="CYTOCHROME C-TYPE BIOGENESIS PROTEIN CYCH"/>
    <property type="match status" value="1"/>
</dbReference>
<dbReference type="Pfam" id="PF23914">
    <property type="entry name" value="TPR_CcmH_CycH"/>
    <property type="match status" value="1"/>
</dbReference>
<feature type="repeat" description="TPR" evidence="5">
    <location>
        <begin position="153"/>
        <end position="186"/>
    </location>
</feature>
<dbReference type="EMBL" id="JALAZD010000001">
    <property type="protein sequence ID" value="MCI0126249.1"/>
    <property type="molecule type" value="Genomic_DNA"/>
</dbReference>
<feature type="transmembrane region" description="Helical" evidence="6">
    <location>
        <begin position="92"/>
        <end position="112"/>
    </location>
</feature>
<dbReference type="GO" id="GO:0005886">
    <property type="term" value="C:plasma membrane"/>
    <property type="evidence" value="ECO:0007669"/>
    <property type="project" value="TreeGrafter"/>
</dbReference>
<reference evidence="9" key="1">
    <citation type="submission" date="2022-03" db="EMBL/GenBank/DDBJ databases">
        <title>The complete genome sequence of a Methyloterrigena soli.</title>
        <authorList>
            <person name="Zi Z."/>
        </authorList>
    </citation>
    <scope>NUCLEOTIDE SEQUENCE</scope>
    <source>
        <strain evidence="9">M48</strain>
    </source>
</reference>
<proteinExistence type="predicted"/>
<evidence type="ECO:0000256" key="2">
    <source>
        <dbReference type="ARBA" id="ARBA00022737"/>
    </source>
</evidence>
<evidence type="ECO:0000256" key="3">
    <source>
        <dbReference type="ARBA" id="ARBA00022748"/>
    </source>
</evidence>
<evidence type="ECO:0000259" key="8">
    <source>
        <dbReference type="Pfam" id="PF23914"/>
    </source>
</evidence>
<dbReference type="SUPFAM" id="SSF48452">
    <property type="entry name" value="TPR-like"/>
    <property type="match status" value="1"/>
</dbReference>
<gene>
    <name evidence="9" type="primary">ccmI</name>
    <name evidence="9" type="ORF">ML536_05355</name>
</gene>
<evidence type="ECO:0000313" key="10">
    <source>
        <dbReference type="Proteomes" id="UP001156140"/>
    </source>
</evidence>
<keyword evidence="6" id="KW-1133">Transmembrane helix</keyword>
<dbReference type="GO" id="GO:0017004">
    <property type="term" value="P:cytochrome complex assembly"/>
    <property type="evidence" value="ECO:0007669"/>
    <property type="project" value="UniProtKB-KW"/>
</dbReference>
<comment type="caution">
    <text evidence="9">The sequence shown here is derived from an EMBL/GenBank/DDBJ whole genome shotgun (WGS) entry which is preliminary data.</text>
</comment>
<protein>
    <submittedName>
        <fullName evidence="9">C-type cytochrome biogenesis protein CcmI</fullName>
    </submittedName>
</protein>